<dbReference type="EMBL" id="NXNG01000001">
    <property type="protein sequence ID" value="PWT28687.1"/>
    <property type="molecule type" value="Genomic_DNA"/>
</dbReference>
<evidence type="ECO:0000256" key="2">
    <source>
        <dbReference type="SAM" id="Phobius"/>
    </source>
</evidence>
<keyword evidence="2" id="KW-1133">Transmembrane helix</keyword>
<dbReference type="GO" id="GO:0006508">
    <property type="term" value="P:proteolysis"/>
    <property type="evidence" value="ECO:0007669"/>
    <property type="project" value="InterPro"/>
</dbReference>
<accession>A0A317G555</accession>
<dbReference type="AlphaFoldDB" id="A0A317G555"/>
<feature type="region of interest" description="Disordered" evidence="1">
    <location>
        <begin position="178"/>
        <end position="199"/>
    </location>
</feature>
<dbReference type="Proteomes" id="UP000245488">
    <property type="component" value="Chromosome"/>
</dbReference>
<keyword evidence="2" id="KW-0472">Membrane</keyword>
<dbReference type="GO" id="GO:0008233">
    <property type="term" value="F:peptidase activity"/>
    <property type="evidence" value="ECO:0007669"/>
    <property type="project" value="InterPro"/>
</dbReference>
<dbReference type="Gene3D" id="3.30.1380.10">
    <property type="match status" value="1"/>
</dbReference>
<dbReference type="InterPro" id="IPR058193">
    <property type="entry name" value="VanY/YodJ_core_dom"/>
</dbReference>
<gene>
    <name evidence="4" type="ORF">CPT75_17010</name>
</gene>
<reference evidence="4 5" key="1">
    <citation type="submission" date="2017-09" db="EMBL/GenBank/DDBJ databases">
        <title>High-quality draft genome sequence of Butyrivibrio fibrisolvens INBov1, isolated from cow rumen.</title>
        <authorList>
            <person name="Rodriguez Hernaez J."/>
            <person name="Rivarola M."/>
            <person name="Paniego N."/>
            <person name="Cravero S."/>
            <person name="Ceron Cucchi M."/>
            <person name="Martinez M.C."/>
        </authorList>
    </citation>
    <scope>NUCLEOTIDE SEQUENCE [LARGE SCALE GENOMIC DNA]</scope>
    <source>
        <strain evidence="4 5">INBov1</strain>
    </source>
</reference>
<organism evidence="4 5">
    <name type="scientific">Butyrivibrio fibrisolvens</name>
    <dbReference type="NCBI Taxonomy" id="831"/>
    <lineage>
        <taxon>Bacteria</taxon>
        <taxon>Bacillati</taxon>
        <taxon>Bacillota</taxon>
        <taxon>Clostridia</taxon>
        <taxon>Lachnospirales</taxon>
        <taxon>Lachnospiraceae</taxon>
        <taxon>Butyrivibrio</taxon>
    </lineage>
</organism>
<dbReference type="PANTHER" id="PTHR34385">
    <property type="entry name" value="D-ALANYL-D-ALANINE CARBOXYPEPTIDASE"/>
    <property type="match status" value="1"/>
</dbReference>
<evidence type="ECO:0000313" key="4">
    <source>
        <dbReference type="EMBL" id="PWT28687.1"/>
    </source>
</evidence>
<evidence type="ECO:0000259" key="3">
    <source>
        <dbReference type="Pfam" id="PF02557"/>
    </source>
</evidence>
<protein>
    <recommendedName>
        <fullName evidence="3">D-alanyl-D-alanine carboxypeptidase-like core domain-containing protein</fullName>
    </recommendedName>
</protein>
<dbReference type="CDD" id="cd14852">
    <property type="entry name" value="LD-carboxypeptidase"/>
    <property type="match status" value="1"/>
</dbReference>
<name>A0A317G555_BUTFI</name>
<keyword evidence="2" id="KW-0812">Transmembrane</keyword>
<keyword evidence="5" id="KW-1185">Reference proteome</keyword>
<feature type="domain" description="D-alanyl-D-alanine carboxypeptidase-like core" evidence="3">
    <location>
        <begin position="237"/>
        <end position="370"/>
    </location>
</feature>
<sequence>MIYRKYRGSQSLGAMNNKNVSFEPTFREKAVRRIGKFVKKNRKFYFFGVIAVAVVVFVTALGSALYDNRKRLLSIVCVLLFFVSSSSFSYPVLPMDVSFVSDSIRSEDVAGTTYVSAEVDAKDVADIETISIDDQTVPTGSSYTKEDADKDPVYDGNGELLGEVLESDQISISEILNTEDETGSKDIEQEDNDDSVAGNTQFSADDWNLMLVNKQHPIPDNYTFATAQISSGGKLCDERILSPLRQMVAAAAADGVSLVVCSPYRSNNRQEMLFARKVDYYLEQGYDYMQSYTLASQAVTIPGSSEHEIGLALDIITDGYSSLDEGFGDTPAGKWLAQNSYKYGFVVRYLKGKEEITGIEYEPWHIRYVGVSAATVMYEEGICLEEFWDEYLY</sequence>
<dbReference type="Pfam" id="PF02557">
    <property type="entry name" value="VanY"/>
    <property type="match status" value="1"/>
</dbReference>
<dbReference type="InterPro" id="IPR052179">
    <property type="entry name" value="DD-CPase-like"/>
</dbReference>
<dbReference type="PANTHER" id="PTHR34385:SF1">
    <property type="entry name" value="PEPTIDOGLYCAN L-ALANYL-D-GLUTAMATE ENDOPEPTIDASE CWLK"/>
    <property type="match status" value="1"/>
</dbReference>
<evidence type="ECO:0000256" key="1">
    <source>
        <dbReference type="SAM" id="MobiDB-lite"/>
    </source>
</evidence>
<evidence type="ECO:0000313" key="5">
    <source>
        <dbReference type="Proteomes" id="UP000245488"/>
    </source>
</evidence>
<proteinExistence type="predicted"/>
<comment type="caution">
    <text evidence="4">The sequence shown here is derived from an EMBL/GenBank/DDBJ whole genome shotgun (WGS) entry which is preliminary data.</text>
</comment>
<feature type="transmembrane region" description="Helical" evidence="2">
    <location>
        <begin position="44"/>
        <end position="66"/>
    </location>
</feature>
<dbReference type="InterPro" id="IPR009045">
    <property type="entry name" value="Zn_M74/Hedgehog-like"/>
</dbReference>
<dbReference type="SUPFAM" id="SSF55166">
    <property type="entry name" value="Hedgehog/DD-peptidase"/>
    <property type="match status" value="1"/>
</dbReference>
<dbReference type="InterPro" id="IPR003709">
    <property type="entry name" value="VanY-like_core_dom"/>
</dbReference>